<keyword evidence="3 5" id="KW-1133">Transmembrane helix</keyword>
<keyword evidence="6" id="KW-1185">Reference proteome</keyword>
<dbReference type="Pfam" id="PF10292">
    <property type="entry name" value="7TM_GPCR_Srab"/>
    <property type="match status" value="1"/>
</dbReference>
<dbReference type="GO" id="GO:0016020">
    <property type="term" value="C:membrane"/>
    <property type="evidence" value="ECO:0007669"/>
    <property type="project" value="UniProtKB-SubCell"/>
</dbReference>
<dbReference type="Proteomes" id="UP000035680">
    <property type="component" value="Unassembled WGS sequence"/>
</dbReference>
<evidence type="ECO:0000256" key="2">
    <source>
        <dbReference type="ARBA" id="ARBA00022692"/>
    </source>
</evidence>
<feature type="transmembrane region" description="Helical" evidence="5">
    <location>
        <begin position="168"/>
        <end position="189"/>
    </location>
</feature>
<feature type="transmembrane region" description="Helical" evidence="5">
    <location>
        <begin position="65"/>
        <end position="86"/>
    </location>
</feature>
<feature type="transmembrane region" description="Helical" evidence="5">
    <location>
        <begin position="106"/>
        <end position="135"/>
    </location>
</feature>
<proteinExistence type="predicted"/>
<evidence type="ECO:0000256" key="1">
    <source>
        <dbReference type="ARBA" id="ARBA00004141"/>
    </source>
</evidence>
<dbReference type="InterPro" id="IPR019408">
    <property type="entry name" value="7TM_GPCR_serpentine_rcpt_Srab"/>
</dbReference>
<name>A0A0K0EUL2_STRVS</name>
<evidence type="ECO:0000313" key="7">
    <source>
        <dbReference type="WBParaSite" id="SVE_0020600.1"/>
    </source>
</evidence>
<dbReference type="InterPro" id="IPR052854">
    <property type="entry name" value="Serpentine_rcpt_epsilon"/>
</dbReference>
<evidence type="ECO:0000256" key="5">
    <source>
        <dbReference type="SAM" id="Phobius"/>
    </source>
</evidence>
<reference evidence="6" key="1">
    <citation type="submission" date="2014-07" db="EMBL/GenBank/DDBJ databases">
        <authorList>
            <person name="Martin A.A"/>
            <person name="De Silva N."/>
        </authorList>
    </citation>
    <scope>NUCLEOTIDE SEQUENCE</scope>
</reference>
<keyword evidence="4 5" id="KW-0472">Membrane</keyword>
<protein>
    <submittedName>
        <fullName evidence="7">G-protein coupled receptors family 1 profile domain-containing protein</fullName>
    </submittedName>
</protein>
<comment type="subcellular location">
    <subcellularLocation>
        <location evidence="1">Membrane</location>
        <topology evidence="1">Multi-pass membrane protein</topology>
    </subcellularLocation>
</comment>
<dbReference type="AlphaFoldDB" id="A0A0K0EUL2"/>
<feature type="transmembrane region" description="Helical" evidence="5">
    <location>
        <begin position="209"/>
        <end position="232"/>
    </location>
</feature>
<organism evidence="6 7">
    <name type="scientific">Strongyloides venezuelensis</name>
    <name type="common">Threadworm</name>
    <dbReference type="NCBI Taxonomy" id="75913"/>
    <lineage>
        <taxon>Eukaryota</taxon>
        <taxon>Metazoa</taxon>
        <taxon>Ecdysozoa</taxon>
        <taxon>Nematoda</taxon>
        <taxon>Chromadorea</taxon>
        <taxon>Rhabditida</taxon>
        <taxon>Tylenchina</taxon>
        <taxon>Panagrolaimomorpha</taxon>
        <taxon>Strongyloidoidea</taxon>
        <taxon>Strongyloididae</taxon>
        <taxon>Strongyloides</taxon>
    </lineage>
</organism>
<evidence type="ECO:0000313" key="6">
    <source>
        <dbReference type="Proteomes" id="UP000035680"/>
    </source>
</evidence>
<dbReference type="PANTHER" id="PTHR47518:SF9">
    <property type="entry name" value="SERPENTINE RECEPTOR, CLASS T"/>
    <property type="match status" value="1"/>
</dbReference>
<dbReference type="PANTHER" id="PTHR47518">
    <property type="entry name" value="SERPENTINE RECEPTOR CLASS EPSILON-13-RELATED"/>
    <property type="match status" value="1"/>
</dbReference>
<accession>A0A0K0EUL2</accession>
<reference evidence="7" key="2">
    <citation type="submission" date="2015-08" db="UniProtKB">
        <authorList>
            <consortium name="WormBaseParasite"/>
        </authorList>
    </citation>
    <scope>IDENTIFICATION</scope>
</reference>
<evidence type="ECO:0000256" key="4">
    <source>
        <dbReference type="ARBA" id="ARBA00023136"/>
    </source>
</evidence>
<evidence type="ECO:0000256" key="3">
    <source>
        <dbReference type="ARBA" id="ARBA00022989"/>
    </source>
</evidence>
<keyword evidence="2 5" id="KW-0812">Transmembrane</keyword>
<dbReference type="WBParaSite" id="SVE_0020600.1">
    <property type="protein sequence ID" value="SVE_0020600.1"/>
    <property type="gene ID" value="SVE_0020600"/>
</dbReference>
<feature type="transmembrane region" description="Helical" evidence="5">
    <location>
        <begin position="24"/>
        <end position="45"/>
    </location>
</feature>
<sequence>MILLGLLDGKIFSSTNLGSEKYCLVAFFTLRVGNLGFNSTFYILVGERIIASIKYKTYEKEKNAILCMGILLTQLSLIFAAVFVSVDRGSESLTHQLLIPCLAIDIDGYVIVILAYTFFGLNIISSFAYIILIIVNRKLYKQSSSNSLSSFLSIKYQVLENLQFLKSLLPCIITYLIATIITSIIVFYFMSLAQKKNRSKEDIFFGLEILQLTDIVYSVSFIIIPLITNYNLNKLMRFSRNKKNKILPSKFTAHININGKSNKLNENEIYFEQFKNQWNS</sequence>